<keyword evidence="1" id="KW-0227">DNA damage</keyword>
<sequence length="312" mass="34413">MIETSTAVPAATASTTSLAPDVPAPRPPQDAPRPVTPRRLEPVRPRRRPALSPSRAGDFKQCPLLYRFRAVDRLPEQRSAAQVRGIVVHAVLERLFGLDPPRRVPLRAHALLEEVAGELGAEDRALLGDLTGAAALVDAYFAMEDPRRLHPEACEVFLETELDSGVGLRGYVDRLDVSPEGDVRIVDYKTGSAPREVFEARALFQLKFYALVLLRARGVLPRQLRLMYLADGQSLTHSPTRGELERFERTLVALWTAILRAAPSGDFRPNPGRTCTWCSHQAVCPAFGGTPPDYPGWPDGEHPDETVETRPP</sequence>
<protein>
    <submittedName>
        <fullName evidence="6">RecB family exonuclease</fullName>
    </submittedName>
</protein>
<dbReference type="RefSeq" id="WP_286054682.1">
    <property type="nucleotide sequence ID" value="NZ_JASVWF010000004.1"/>
</dbReference>
<feature type="domain" description="PD-(D/E)XK endonuclease-like" evidence="5">
    <location>
        <begin position="51"/>
        <end position="285"/>
    </location>
</feature>
<keyword evidence="7" id="KW-1185">Reference proteome</keyword>
<evidence type="ECO:0000256" key="4">
    <source>
        <dbReference type="SAM" id="MobiDB-lite"/>
    </source>
</evidence>
<evidence type="ECO:0000256" key="3">
    <source>
        <dbReference type="ARBA" id="ARBA00023204"/>
    </source>
</evidence>
<accession>A0ABT7MBZ6</accession>
<dbReference type="InterPro" id="IPR038726">
    <property type="entry name" value="PDDEXK_AddAB-type"/>
</dbReference>
<keyword evidence="2" id="KW-0067">ATP-binding</keyword>
<dbReference type="EMBL" id="JASVWF010000004">
    <property type="protein sequence ID" value="MDL5158163.1"/>
    <property type="molecule type" value="Genomic_DNA"/>
</dbReference>
<keyword evidence="6" id="KW-0269">Exonuclease</keyword>
<dbReference type="Gene3D" id="3.90.320.10">
    <property type="match status" value="1"/>
</dbReference>
<evidence type="ECO:0000256" key="2">
    <source>
        <dbReference type="ARBA" id="ARBA00022806"/>
    </source>
</evidence>
<organism evidence="6 7">
    <name type="scientific">Actinomycetospora termitidis</name>
    <dbReference type="NCBI Taxonomy" id="3053470"/>
    <lineage>
        <taxon>Bacteria</taxon>
        <taxon>Bacillati</taxon>
        <taxon>Actinomycetota</taxon>
        <taxon>Actinomycetes</taxon>
        <taxon>Pseudonocardiales</taxon>
        <taxon>Pseudonocardiaceae</taxon>
        <taxon>Actinomycetospora</taxon>
    </lineage>
</organism>
<keyword evidence="6" id="KW-0540">Nuclease</keyword>
<keyword evidence="6" id="KW-0378">Hydrolase</keyword>
<reference evidence="6 7" key="1">
    <citation type="submission" date="2023-06" db="EMBL/GenBank/DDBJ databases">
        <title>Actinomycetospora Odt1-22.</title>
        <authorList>
            <person name="Supong K."/>
        </authorList>
    </citation>
    <scope>NUCLEOTIDE SEQUENCE [LARGE SCALE GENOMIC DNA]</scope>
    <source>
        <strain evidence="6 7">Odt1-22</strain>
    </source>
</reference>
<keyword evidence="2" id="KW-0547">Nucleotide-binding</keyword>
<dbReference type="Pfam" id="PF12705">
    <property type="entry name" value="PDDEXK_1"/>
    <property type="match status" value="1"/>
</dbReference>
<name>A0ABT7MBZ6_9PSEU</name>
<feature type="region of interest" description="Disordered" evidence="4">
    <location>
        <begin position="1"/>
        <end position="56"/>
    </location>
</feature>
<feature type="compositionally biased region" description="Low complexity" evidence="4">
    <location>
        <begin position="1"/>
        <end position="21"/>
    </location>
</feature>
<comment type="caution">
    <text evidence="6">The sequence shown here is derived from an EMBL/GenBank/DDBJ whole genome shotgun (WGS) entry which is preliminary data.</text>
</comment>
<feature type="region of interest" description="Disordered" evidence="4">
    <location>
        <begin position="290"/>
        <end position="312"/>
    </location>
</feature>
<proteinExistence type="predicted"/>
<dbReference type="GO" id="GO:0004527">
    <property type="term" value="F:exonuclease activity"/>
    <property type="evidence" value="ECO:0007669"/>
    <property type="project" value="UniProtKB-KW"/>
</dbReference>
<keyword evidence="3" id="KW-0234">DNA repair</keyword>
<feature type="compositionally biased region" description="Basic and acidic residues" evidence="4">
    <location>
        <begin position="299"/>
        <end position="312"/>
    </location>
</feature>
<gene>
    <name evidence="6" type="ORF">QRT03_19505</name>
</gene>
<dbReference type="InterPro" id="IPR011335">
    <property type="entry name" value="Restrct_endonuc-II-like"/>
</dbReference>
<dbReference type="Proteomes" id="UP001231924">
    <property type="component" value="Unassembled WGS sequence"/>
</dbReference>
<dbReference type="InterPro" id="IPR011604">
    <property type="entry name" value="PDDEXK-like_dom_sf"/>
</dbReference>
<evidence type="ECO:0000313" key="6">
    <source>
        <dbReference type="EMBL" id="MDL5158163.1"/>
    </source>
</evidence>
<evidence type="ECO:0000313" key="7">
    <source>
        <dbReference type="Proteomes" id="UP001231924"/>
    </source>
</evidence>
<dbReference type="SUPFAM" id="SSF52980">
    <property type="entry name" value="Restriction endonuclease-like"/>
    <property type="match status" value="1"/>
</dbReference>
<keyword evidence="2" id="KW-0347">Helicase</keyword>
<feature type="compositionally biased region" description="Pro residues" evidence="4">
    <location>
        <begin position="22"/>
        <end position="35"/>
    </location>
</feature>
<evidence type="ECO:0000259" key="5">
    <source>
        <dbReference type="Pfam" id="PF12705"/>
    </source>
</evidence>
<evidence type="ECO:0000256" key="1">
    <source>
        <dbReference type="ARBA" id="ARBA00022763"/>
    </source>
</evidence>